<dbReference type="SUPFAM" id="SSF53335">
    <property type="entry name" value="S-adenosyl-L-methionine-dependent methyltransferases"/>
    <property type="match status" value="1"/>
</dbReference>
<keyword evidence="3 4" id="KW-0949">S-adenosyl-L-methionine</keyword>
<dbReference type="Pfam" id="PF17285">
    <property type="entry name" value="PRMT5_TIM"/>
    <property type="match status" value="1"/>
</dbReference>
<name>A0A1W0A0B2_9STRA</name>
<feature type="domain" description="PRMT5 oligomerisation" evidence="10">
    <location>
        <begin position="441"/>
        <end position="613"/>
    </location>
</feature>
<dbReference type="Proteomes" id="UP000243217">
    <property type="component" value="Unassembled WGS sequence"/>
</dbReference>
<dbReference type="InterPro" id="IPR007857">
    <property type="entry name" value="Arg_MeTrfase_PRMT5"/>
</dbReference>
<evidence type="ECO:0000256" key="6">
    <source>
        <dbReference type="PIRSR" id="PIRSR015894-2"/>
    </source>
</evidence>
<keyword evidence="12" id="KW-1185">Reference proteome</keyword>
<accession>A0A1W0A0B2</accession>
<feature type="binding site" evidence="6">
    <location>
        <position position="303"/>
    </location>
    <ligand>
        <name>S-adenosyl-L-methionine</name>
        <dbReference type="ChEBI" id="CHEBI:59789"/>
    </ligand>
</feature>
<dbReference type="PANTHER" id="PTHR10738:SF0">
    <property type="entry name" value="PROTEIN ARGININE N-METHYLTRANSFERASE 5"/>
    <property type="match status" value="1"/>
</dbReference>
<evidence type="ECO:0000256" key="3">
    <source>
        <dbReference type="ARBA" id="ARBA00022691"/>
    </source>
</evidence>
<protein>
    <recommendedName>
        <fullName evidence="4">Protein arginine N-methyltransferase</fullName>
    </recommendedName>
</protein>
<dbReference type="FunFam" id="2.70.160.11:FF:000003">
    <property type="entry name" value="Protein arginine N-methyltransferase 5"/>
    <property type="match status" value="1"/>
</dbReference>
<comment type="caution">
    <text evidence="11">The sequence shown here is derived from an EMBL/GenBank/DDBJ whole genome shotgun (WGS) entry which is preliminary data.</text>
</comment>
<feature type="site" description="Critical for specifying symmetric addition of methyl groups" evidence="7">
    <location>
        <position position="306"/>
    </location>
</feature>
<feature type="binding site" evidence="6">
    <location>
        <begin position="312"/>
        <end position="313"/>
    </location>
    <ligand>
        <name>S-adenosyl-L-methionine</name>
        <dbReference type="ChEBI" id="CHEBI:59789"/>
    </ligand>
</feature>
<organism evidence="11 12">
    <name type="scientific">Thraustotheca clavata</name>
    <dbReference type="NCBI Taxonomy" id="74557"/>
    <lineage>
        <taxon>Eukaryota</taxon>
        <taxon>Sar</taxon>
        <taxon>Stramenopiles</taxon>
        <taxon>Oomycota</taxon>
        <taxon>Saprolegniomycetes</taxon>
        <taxon>Saprolegniales</taxon>
        <taxon>Achlyaceae</taxon>
        <taxon>Thraustotheca</taxon>
    </lineage>
</organism>
<dbReference type="InterPro" id="IPR029063">
    <property type="entry name" value="SAM-dependent_MTases_sf"/>
</dbReference>
<keyword evidence="2 4" id="KW-0808">Transferase</keyword>
<evidence type="ECO:0000256" key="2">
    <source>
        <dbReference type="ARBA" id="ARBA00022679"/>
    </source>
</evidence>
<dbReference type="GO" id="GO:0032259">
    <property type="term" value="P:methylation"/>
    <property type="evidence" value="ECO:0007669"/>
    <property type="project" value="UniProtKB-KW"/>
</dbReference>
<dbReference type="InterPro" id="IPR035248">
    <property type="entry name" value="PRMT5_C"/>
</dbReference>
<reference evidence="11 12" key="1">
    <citation type="journal article" date="2014" name="Genome Biol. Evol.">
        <title>The secreted proteins of Achlya hypogyna and Thraustotheca clavata identify the ancestral oomycete secretome and reveal gene acquisitions by horizontal gene transfer.</title>
        <authorList>
            <person name="Misner I."/>
            <person name="Blouin N."/>
            <person name="Leonard G."/>
            <person name="Richards T.A."/>
            <person name="Lane C.E."/>
        </authorList>
    </citation>
    <scope>NUCLEOTIDE SEQUENCE [LARGE SCALE GENOMIC DNA]</scope>
    <source>
        <strain evidence="11 12">ATCC 34112</strain>
    </source>
</reference>
<feature type="binding site" evidence="6">
    <location>
        <begin position="393"/>
        <end position="394"/>
    </location>
    <ligand>
        <name>S-adenosyl-L-methionine</name>
        <dbReference type="ChEBI" id="CHEBI:59789"/>
    </ligand>
</feature>
<dbReference type="PANTHER" id="PTHR10738">
    <property type="entry name" value="PROTEIN ARGININE N-METHYLTRANSFERASE 5"/>
    <property type="match status" value="1"/>
</dbReference>
<feature type="domain" description="PRMT5 TIM barrel" evidence="9">
    <location>
        <begin position="30"/>
        <end position="266"/>
    </location>
</feature>
<evidence type="ECO:0000256" key="1">
    <source>
        <dbReference type="ARBA" id="ARBA00022603"/>
    </source>
</evidence>
<dbReference type="GO" id="GO:0005829">
    <property type="term" value="C:cytosol"/>
    <property type="evidence" value="ECO:0007669"/>
    <property type="project" value="TreeGrafter"/>
</dbReference>
<dbReference type="Gene3D" id="2.70.160.11">
    <property type="entry name" value="Hnrnp arginine n-methyltransferase1"/>
    <property type="match status" value="1"/>
</dbReference>
<evidence type="ECO:0000259" key="9">
    <source>
        <dbReference type="Pfam" id="PF17285"/>
    </source>
</evidence>
<gene>
    <name evidence="11" type="ORF">THRCLA_04237</name>
</gene>
<dbReference type="FunFam" id="3.20.20.150:FF:000008">
    <property type="entry name" value="Protein arginine N-methyltransferase 5"/>
    <property type="match status" value="1"/>
</dbReference>
<dbReference type="InterPro" id="IPR035075">
    <property type="entry name" value="PRMT5"/>
</dbReference>
<dbReference type="EMBL" id="JNBS01000888">
    <property type="protein sequence ID" value="OQS03460.1"/>
    <property type="molecule type" value="Genomic_DNA"/>
</dbReference>
<proteinExistence type="inferred from homology"/>
<dbReference type="STRING" id="74557.A0A1W0A0B2"/>
<dbReference type="Pfam" id="PF05185">
    <property type="entry name" value="PRMT5"/>
    <property type="match status" value="1"/>
</dbReference>
<dbReference type="GO" id="GO:0006355">
    <property type="term" value="P:regulation of DNA-templated transcription"/>
    <property type="evidence" value="ECO:0007669"/>
    <property type="project" value="TreeGrafter"/>
</dbReference>
<comment type="similarity">
    <text evidence="4">Belongs to the class I-like SAM-binding methyltransferase superfamily.</text>
</comment>
<dbReference type="Gene3D" id="3.20.20.150">
    <property type="entry name" value="Divalent-metal-dependent TIM barrel enzymes"/>
    <property type="match status" value="1"/>
</dbReference>
<feature type="binding site" evidence="6">
    <location>
        <position position="366"/>
    </location>
    <ligand>
        <name>S-adenosyl-L-methionine</name>
        <dbReference type="ChEBI" id="CHEBI:59789"/>
    </ligand>
</feature>
<evidence type="ECO:0000313" key="11">
    <source>
        <dbReference type="EMBL" id="OQS03460.1"/>
    </source>
</evidence>
<dbReference type="Pfam" id="PF17286">
    <property type="entry name" value="PRMT5_C"/>
    <property type="match status" value="1"/>
</dbReference>
<dbReference type="PROSITE" id="PS51678">
    <property type="entry name" value="SAM_MT_PRMT"/>
    <property type="match status" value="1"/>
</dbReference>
<dbReference type="InterPro" id="IPR035247">
    <property type="entry name" value="PRMT5_TIM"/>
</dbReference>
<evidence type="ECO:0000256" key="7">
    <source>
        <dbReference type="PIRSR" id="PIRSR015894-3"/>
    </source>
</evidence>
<dbReference type="OrthoDB" id="1368803at2759"/>
<dbReference type="AlphaFoldDB" id="A0A1W0A0B2"/>
<evidence type="ECO:0000259" key="8">
    <source>
        <dbReference type="Pfam" id="PF05185"/>
    </source>
</evidence>
<feature type="domain" description="PRMT5 arginine-N-methyltransferase" evidence="8">
    <location>
        <begin position="276"/>
        <end position="438"/>
    </location>
</feature>
<dbReference type="InterPro" id="IPR025799">
    <property type="entry name" value="Arg_MeTrfase"/>
</dbReference>
<evidence type="ECO:0000313" key="12">
    <source>
        <dbReference type="Proteomes" id="UP000243217"/>
    </source>
</evidence>
<keyword evidence="1 4" id="KW-0489">Methyltransferase</keyword>
<feature type="active site" description="Proton donor/acceptor" evidence="5">
    <location>
        <position position="409"/>
    </location>
</feature>
<dbReference type="GO" id="GO:0005634">
    <property type="term" value="C:nucleus"/>
    <property type="evidence" value="ECO:0007669"/>
    <property type="project" value="TreeGrafter"/>
</dbReference>
<feature type="active site" description="Proton donor/acceptor" evidence="5">
    <location>
        <position position="418"/>
    </location>
</feature>
<evidence type="ECO:0000256" key="4">
    <source>
        <dbReference type="PIRNR" id="PIRNR015894"/>
    </source>
</evidence>
<evidence type="ECO:0000259" key="10">
    <source>
        <dbReference type="Pfam" id="PF17286"/>
    </source>
</evidence>
<dbReference type="PIRSF" id="PIRSF015894">
    <property type="entry name" value="Skb1_MeTrfase"/>
    <property type="match status" value="1"/>
</dbReference>
<evidence type="ECO:0000256" key="5">
    <source>
        <dbReference type="PIRSR" id="PIRSR015894-1"/>
    </source>
</evidence>
<dbReference type="GO" id="GO:0016274">
    <property type="term" value="F:protein-arginine N-methyltransferase activity"/>
    <property type="evidence" value="ECO:0007669"/>
    <property type="project" value="InterPro"/>
</dbReference>
<sequence length="615" mass="70547">MTSNLIVGLETTFCQDLPSKLDKLYEERISCIVAPLFHPRFRRDANVISDNRDGPETRSDLVLDSRGWTSSVVGLLSTWVDFDSSCELIRLTAEKVFKQEIAWASHLSLAAVMTPSLHATRSNANYARLLNQAATQAQYTQFWVKVPLYYPGKFDEDDPSFVETWEGWNSLRSMCEYNSKIYVALEITADLPDKRILDRWLGEPIAAVIIPTEIFLTNKKGYPTLSKMHQKFFLQLFQHKIRYFIKGRPYHHGRYLPYVQYLEHLWSTRSSCSDAKADFEAPYLDYLQAPLQPLMDNLESQTYETFEQDPVKYQQYEIAITQALADTPKDKVSIVMVVGAGRGPLVRCSLRAAEKAQRTIKMYAVEKNPNAVITLRNMKISEKWDNVKIIASDMRVWKAPEKADIMVSELLGSFGDNELSPECLDGAQAFLHENGISIPCRYTSFVAPISSSKLWNEVKSLKSVQSTHLKNFETPYVVRLHQIYSFARPQPCFTFDHPNRDTIIDNRRFHQLSFEVQENGVLHGLAGYFDSVLYGDTCISINPETLDLSPGMFSWFPIFFPLRTPLQVREGDLIDVCFWRQVGGGKVWYEWTVGINNTNWSPIHNPNGRSYWIGL</sequence>
<dbReference type="Gene3D" id="3.40.50.150">
    <property type="entry name" value="Vaccinia Virus protein VP39"/>
    <property type="match status" value="1"/>
</dbReference>